<name>A0ABN7UW68_GIGMA</name>
<evidence type="ECO:0000313" key="3">
    <source>
        <dbReference type="Proteomes" id="UP000789901"/>
    </source>
</evidence>
<feature type="non-terminal residue" evidence="2">
    <location>
        <position position="197"/>
    </location>
</feature>
<protein>
    <submittedName>
        <fullName evidence="2">23954_t:CDS:1</fullName>
    </submittedName>
</protein>
<keyword evidence="1" id="KW-1133">Transmembrane helix</keyword>
<feature type="transmembrane region" description="Helical" evidence="1">
    <location>
        <begin position="117"/>
        <end position="140"/>
    </location>
</feature>
<sequence>MTLFPAKNSVGIPVNPAITRGNFTQDGCQQFQDKELPKFPFLPFDNMIFIMFQAFQLYFCFNAIFHEHIIQILTITILNFCWALYGTVAVEVKIELGELNDLSKCVNQSSVVAPPDFLGNDIPCVIVLLMLAFIMSYLSYKLYKQFGWILLVFGVKVLRNFGQGLKELINKNETQEESTPQNPGGLAHIWDDLEFEP</sequence>
<accession>A0ABN7UW68</accession>
<gene>
    <name evidence="2" type="ORF">GMARGA_LOCUS11430</name>
</gene>
<keyword evidence="1" id="KW-0812">Transmembrane</keyword>
<dbReference type="PANTHER" id="PTHR34391:SF1">
    <property type="entry name" value="UPF0658 GOLGI APPARATUS MEMBRANE PROTEIN C1952.10C-RELATED"/>
    <property type="match status" value="1"/>
</dbReference>
<dbReference type="InterPro" id="IPR040410">
    <property type="entry name" value="UPF0658_Golgi"/>
</dbReference>
<dbReference type="Proteomes" id="UP000789901">
    <property type="component" value="Unassembled WGS sequence"/>
</dbReference>
<comment type="caution">
    <text evidence="2">The sequence shown here is derived from an EMBL/GenBank/DDBJ whole genome shotgun (WGS) entry which is preliminary data.</text>
</comment>
<keyword evidence="3" id="KW-1185">Reference proteome</keyword>
<keyword evidence="1" id="KW-0472">Membrane</keyword>
<evidence type="ECO:0000256" key="1">
    <source>
        <dbReference type="SAM" id="Phobius"/>
    </source>
</evidence>
<proteinExistence type="predicted"/>
<organism evidence="2 3">
    <name type="scientific">Gigaspora margarita</name>
    <dbReference type="NCBI Taxonomy" id="4874"/>
    <lineage>
        <taxon>Eukaryota</taxon>
        <taxon>Fungi</taxon>
        <taxon>Fungi incertae sedis</taxon>
        <taxon>Mucoromycota</taxon>
        <taxon>Glomeromycotina</taxon>
        <taxon>Glomeromycetes</taxon>
        <taxon>Diversisporales</taxon>
        <taxon>Gigasporaceae</taxon>
        <taxon>Gigaspora</taxon>
    </lineage>
</organism>
<feature type="transmembrane region" description="Helical" evidence="1">
    <location>
        <begin position="72"/>
        <end position="90"/>
    </location>
</feature>
<evidence type="ECO:0000313" key="2">
    <source>
        <dbReference type="EMBL" id="CAG8689685.1"/>
    </source>
</evidence>
<dbReference type="EMBL" id="CAJVQB010006689">
    <property type="protein sequence ID" value="CAG8689685.1"/>
    <property type="molecule type" value="Genomic_DNA"/>
</dbReference>
<reference evidence="2 3" key="1">
    <citation type="submission" date="2021-06" db="EMBL/GenBank/DDBJ databases">
        <authorList>
            <person name="Kallberg Y."/>
            <person name="Tangrot J."/>
            <person name="Rosling A."/>
        </authorList>
    </citation>
    <scope>NUCLEOTIDE SEQUENCE [LARGE SCALE GENOMIC DNA]</scope>
    <source>
        <strain evidence="2 3">120-4 pot B 10/14</strain>
    </source>
</reference>
<feature type="transmembrane region" description="Helical" evidence="1">
    <location>
        <begin position="47"/>
        <end position="65"/>
    </location>
</feature>
<dbReference type="PANTHER" id="PTHR34391">
    <property type="entry name" value="UPF0658 GOLGI APPARATUS MEMBRANE PROTEIN C1952.10C-RELATED"/>
    <property type="match status" value="1"/>
</dbReference>